<reference evidence="3" key="1">
    <citation type="submission" date="2017-06" db="EMBL/GenBank/DDBJ databases">
        <title>Genome analysis of Fimbriiglobus ruber SP5, the first member of the order Planctomycetales with confirmed chitinolytic capability.</title>
        <authorList>
            <person name="Ravin N.V."/>
            <person name="Rakitin A.L."/>
            <person name="Ivanova A.A."/>
            <person name="Beletsky A.V."/>
            <person name="Kulichevskaya I.S."/>
            <person name="Mardanov A.V."/>
            <person name="Dedysh S.N."/>
        </authorList>
    </citation>
    <scope>NUCLEOTIDE SEQUENCE [LARGE SCALE GENOMIC DNA]</scope>
    <source>
        <strain evidence="3">SP5</strain>
    </source>
</reference>
<sequence>MAFIVDRDREVVVVPLGKCEIISKQVEVWRASYGRGYRLGANQADPAVELQKLVWDKLAPQLENLKAPIGAVPVVLVSPDGPLAGFPLQTLKGNDGKILLEHYMFAHVAVPQHLPTLLKNNPRLVGDPKALLVGGIDYDQGPGPKSRGELVRRFVTLPGTLKEIEAVRTTFERAFRSETVELLRGSAADKPSVVKSLPGKQYVLIGTHGFYLEAPKGEPARTGKRDPVVRWLHPETALDQQSGLRSGLIFAGANWSKTVGAGNAFLTALEVGDLDLERTELVVLSACGTGLGQPQAGEGVFGLQRAFALAGARTVIGSLWNVPDEATQLLMIRFHENLWGCERDGKKVAPMGRARALREAQLWLQKQIATDEKFQKRLRSGLVPEDTPVGPDDPVFAFAWAAFTLAGDWR</sequence>
<protein>
    <recommendedName>
        <fullName evidence="1">CHAT domain-containing protein</fullName>
    </recommendedName>
</protein>
<dbReference type="Pfam" id="PF12770">
    <property type="entry name" value="CHAT"/>
    <property type="match status" value="1"/>
</dbReference>
<name>A0A225DP76_9BACT</name>
<evidence type="ECO:0000313" key="3">
    <source>
        <dbReference type="Proteomes" id="UP000214646"/>
    </source>
</evidence>
<dbReference type="AlphaFoldDB" id="A0A225DP76"/>
<proteinExistence type="predicted"/>
<gene>
    <name evidence="2" type="ORF">FRUB_05307</name>
</gene>
<dbReference type="Proteomes" id="UP000214646">
    <property type="component" value="Unassembled WGS sequence"/>
</dbReference>
<dbReference type="InterPro" id="IPR024983">
    <property type="entry name" value="CHAT_dom"/>
</dbReference>
<evidence type="ECO:0000259" key="1">
    <source>
        <dbReference type="Pfam" id="PF12770"/>
    </source>
</evidence>
<keyword evidence="3" id="KW-1185">Reference proteome</keyword>
<dbReference type="PANTHER" id="PTHR10098">
    <property type="entry name" value="RAPSYN-RELATED"/>
    <property type="match status" value="1"/>
</dbReference>
<feature type="domain" description="CHAT" evidence="1">
    <location>
        <begin position="48"/>
        <end position="408"/>
    </location>
</feature>
<organism evidence="2 3">
    <name type="scientific">Fimbriiglobus ruber</name>
    <dbReference type="NCBI Taxonomy" id="1908690"/>
    <lineage>
        <taxon>Bacteria</taxon>
        <taxon>Pseudomonadati</taxon>
        <taxon>Planctomycetota</taxon>
        <taxon>Planctomycetia</taxon>
        <taxon>Gemmatales</taxon>
        <taxon>Gemmataceae</taxon>
        <taxon>Fimbriiglobus</taxon>
    </lineage>
</organism>
<dbReference type="PANTHER" id="PTHR10098:SF108">
    <property type="entry name" value="TETRATRICOPEPTIDE REPEAT PROTEIN 28"/>
    <property type="match status" value="1"/>
</dbReference>
<dbReference type="EMBL" id="NIDE01000008">
    <property type="protein sequence ID" value="OWK40388.1"/>
    <property type="molecule type" value="Genomic_DNA"/>
</dbReference>
<comment type="caution">
    <text evidence="2">The sequence shown here is derived from an EMBL/GenBank/DDBJ whole genome shotgun (WGS) entry which is preliminary data.</text>
</comment>
<dbReference type="OrthoDB" id="220792at2"/>
<evidence type="ECO:0000313" key="2">
    <source>
        <dbReference type="EMBL" id="OWK40388.1"/>
    </source>
</evidence>
<accession>A0A225DP76</accession>